<evidence type="ECO:0000313" key="9">
    <source>
        <dbReference type="EMBL" id="KAL2095895.1"/>
    </source>
</evidence>
<evidence type="ECO:0000256" key="6">
    <source>
        <dbReference type="ARBA" id="ARBA00022842"/>
    </source>
</evidence>
<evidence type="ECO:0000256" key="5">
    <source>
        <dbReference type="ARBA" id="ARBA00022759"/>
    </source>
</evidence>
<dbReference type="PANTHER" id="PTHR21472">
    <property type="entry name" value="ENDONUCLEASE DOMAIN-CONTAINING 1 PROTEIN ENDOD1"/>
    <property type="match status" value="1"/>
</dbReference>
<dbReference type="InterPro" id="IPR044925">
    <property type="entry name" value="His-Me_finger_sf"/>
</dbReference>
<dbReference type="EMBL" id="JBHFQA010000007">
    <property type="protein sequence ID" value="KAL2095895.1"/>
    <property type="molecule type" value="Genomic_DNA"/>
</dbReference>
<comment type="caution">
    <text evidence="9">The sequence shown here is derived from an EMBL/GenBank/DDBJ whole genome shotgun (WGS) entry which is preliminary data.</text>
</comment>
<evidence type="ECO:0000256" key="1">
    <source>
        <dbReference type="ARBA" id="ARBA00001946"/>
    </source>
</evidence>
<dbReference type="InterPro" id="IPR018524">
    <property type="entry name" value="DNA/RNA_endonuclease_AS"/>
</dbReference>
<evidence type="ECO:0000313" key="10">
    <source>
        <dbReference type="Proteomes" id="UP001591681"/>
    </source>
</evidence>
<dbReference type="InterPro" id="IPR039015">
    <property type="entry name" value="ENDOD1"/>
</dbReference>
<evidence type="ECO:0000256" key="2">
    <source>
        <dbReference type="ARBA" id="ARBA00010052"/>
    </source>
</evidence>
<dbReference type="InterPro" id="IPR020821">
    <property type="entry name" value="ENPP1-3/EXOG-like_nuc-like"/>
</dbReference>
<name>A0ABD1K9Q9_9TELE</name>
<dbReference type="Pfam" id="PF01223">
    <property type="entry name" value="Endonuclease_NS"/>
    <property type="match status" value="1"/>
</dbReference>
<dbReference type="SMART" id="SM00477">
    <property type="entry name" value="NUC"/>
    <property type="match status" value="1"/>
</dbReference>
<feature type="domain" description="DNA/RNA non-specific endonuclease/pyrophosphatase/phosphodiesterase" evidence="8">
    <location>
        <begin position="75"/>
        <end position="283"/>
    </location>
</feature>
<dbReference type="InterPro" id="IPR001604">
    <property type="entry name" value="Endo_G_ENPP1-like_dom"/>
</dbReference>
<reference evidence="9 10" key="1">
    <citation type="submission" date="2024-09" db="EMBL/GenBank/DDBJ databases">
        <title>A chromosome-level genome assembly of Gray's grenadier anchovy, Coilia grayii.</title>
        <authorList>
            <person name="Fu Z."/>
        </authorList>
    </citation>
    <scope>NUCLEOTIDE SEQUENCE [LARGE SCALE GENOMIC DNA]</scope>
    <source>
        <strain evidence="9">G4</strain>
        <tissue evidence="9">Muscle</tissue>
    </source>
</reference>
<dbReference type="PROSITE" id="PS01070">
    <property type="entry name" value="NUCLEASE_NON_SPEC"/>
    <property type="match status" value="1"/>
</dbReference>
<proteinExistence type="inferred from homology"/>
<keyword evidence="6" id="KW-0460">Magnesium</keyword>
<comment type="similarity">
    <text evidence="2">Belongs to the DNA/RNA non-specific endonuclease family.</text>
</comment>
<dbReference type="Gene3D" id="3.40.570.10">
    <property type="entry name" value="Extracellular Endonuclease, subunit A"/>
    <property type="match status" value="1"/>
</dbReference>
<protein>
    <submittedName>
        <fullName evidence="9">Uncharacterized protein</fullName>
    </submittedName>
</protein>
<sequence>MYTLVKVSPTPQHCETQAMWTSFALVAAYLSLVAGDVVTNFYDIPECYEFFHKGRIPDLGKDRPGVERICQRFRNQYHFATLYDTHNRIAVYSAYIFERSNGGGRENRWFIEPQLVDPSWHGEMKDGYWLGQDNPGVYLGEKQALNEDYTHSGFDRGHLNPNGHHAVPGRNATFTLTNVIPQNPKLNQNGWRIYESQLTEKFQHCWQAHVLVGAIPSANNWIVKNNVKRVNIPEYIWNAYCCMDGYGRPVFSGGATALNTEQNVVVEHTLDEMVKFLQQYSDTPVGDLFREQCTV</sequence>
<evidence type="ECO:0000256" key="3">
    <source>
        <dbReference type="ARBA" id="ARBA00022722"/>
    </source>
</evidence>
<dbReference type="AlphaFoldDB" id="A0ABD1K9Q9"/>
<organism evidence="9 10">
    <name type="scientific">Coilia grayii</name>
    <name type="common">Gray's grenadier anchovy</name>
    <dbReference type="NCBI Taxonomy" id="363190"/>
    <lineage>
        <taxon>Eukaryota</taxon>
        <taxon>Metazoa</taxon>
        <taxon>Chordata</taxon>
        <taxon>Craniata</taxon>
        <taxon>Vertebrata</taxon>
        <taxon>Euteleostomi</taxon>
        <taxon>Actinopterygii</taxon>
        <taxon>Neopterygii</taxon>
        <taxon>Teleostei</taxon>
        <taxon>Clupei</taxon>
        <taxon>Clupeiformes</taxon>
        <taxon>Clupeoidei</taxon>
        <taxon>Engraulidae</taxon>
        <taxon>Coilinae</taxon>
        <taxon>Coilia</taxon>
    </lineage>
</organism>
<gene>
    <name evidence="9" type="ORF">ACEWY4_008043</name>
</gene>
<dbReference type="PANTHER" id="PTHR21472:SF26">
    <property type="entry name" value="ENDONUCLEASE DOMAIN CONTAINING 1"/>
    <property type="match status" value="1"/>
</dbReference>
<evidence type="ECO:0000259" key="8">
    <source>
        <dbReference type="SMART" id="SM00892"/>
    </source>
</evidence>
<keyword evidence="10" id="KW-1185">Reference proteome</keyword>
<keyword evidence="5" id="KW-0378">Hydrolase</keyword>
<keyword evidence="4" id="KW-0479">Metal-binding</keyword>
<dbReference type="GO" id="GO:0004519">
    <property type="term" value="F:endonuclease activity"/>
    <property type="evidence" value="ECO:0007669"/>
    <property type="project" value="UniProtKB-KW"/>
</dbReference>
<feature type="domain" description="ENPP1-3/EXOG-like endonuclease/phosphodiesterase" evidence="7">
    <location>
        <begin position="76"/>
        <end position="283"/>
    </location>
</feature>
<keyword evidence="5" id="KW-0255">Endonuclease</keyword>
<evidence type="ECO:0000259" key="7">
    <source>
        <dbReference type="SMART" id="SM00477"/>
    </source>
</evidence>
<comment type="cofactor">
    <cofactor evidence="1">
        <name>Mg(2+)</name>
        <dbReference type="ChEBI" id="CHEBI:18420"/>
    </cofactor>
</comment>
<dbReference type="GO" id="GO:0046872">
    <property type="term" value="F:metal ion binding"/>
    <property type="evidence" value="ECO:0007669"/>
    <property type="project" value="UniProtKB-KW"/>
</dbReference>
<dbReference type="Proteomes" id="UP001591681">
    <property type="component" value="Unassembled WGS sequence"/>
</dbReference>
<keyword evidence="3" id="KW-0540">Nuclease</keyword>
<dbReference type="InterPro" id="IPR044929">
    <property type="entry name" value="DNA/RNA_non-sp_Endonuclease_sf"/>
</dbReference>
<evidence type="ECO:0000256" key="4">
    <source>
        <dbReference type="ARBA" id="ARBA00022723"/>
    </source>
</evidence>
<accession>A0ABD1K9Q9</accession>
<dbReference type="SMART" id="SM00892">
    <property type="entry name" value="Endonuclease_NS"/>
    <property type="match status" value="1"/>
</dbReference>
<dbReference type="SUPFAM" id="SSF54060">
    <property type="entry name" value="His-Me finger endonucleases"/>
    <property type="match status" value="1"/>
</dbReference>